<reference evidence="3 4" key="2">
    <citation type="journal article" date="2017" name="Int. J. Syst. Evol. Microbiol.">
        <title>Gordonia phthalatica sp. nov., a di-n-butyl phthalate-degrading bacterium isolated from activated sludge.</title>
        <authorList>
            <person name="Jin D."/>
            <person name="Kong X."/>
            <person name="Jia M."/>
            <person name="Yu X."/>
            <person name="Wang X."/>
            <person name="Zhuang X."/>
            <person name="Deng Y."/>
            <person name="Bai Z."/>
        </authorList>
    </citation>
    <scope>NUCLEOTIDE SEQUENCE [LARGE SCALE GENOMIC DNA]</scope>
    <source>
        <strain evidence="3 4">QH-11</strain>
    </source>
</reference>
<dbReference type="Pfam" id="PF08327">
    <property type="entry name" value="AHSA1"/>
    <property type="match status" value="1"/>
</dbReference>
<sequence length="147" mass="16532">MFDIERDPSAVELGVFAPQPPTVVWRALVEPDLMQSWLSRPIGFEPVEGTSFLVEVLSEPPHHVACQVLTVVPRTRLVYTWTDPRGDAPATWTVDWHLEAQGRGTRVLLVFSGFDMNDRIQKMARNAVERGWRNQVLPSLLASVASL</sequence>
<dbReference type="Proteomes" id="UP000063789">
    <property type="component" value="Chromosome"/>
</dbReference>
<comment type="similarity">
    <text evidence="1">Belongs to the AHA1 family.</text>
</comment>
<dbReference type="OrthoDB" id="9803476at2"/>
<accession>A0A0N9N7A8</accession>
<evidence type="ECO:0000313" key="4">
    <source>
        <dbReference type="Proteomes" id="UP000063789"/>
    </source>
</evidence>
<dbReference type="Gene3D" id="3.30.530.20">
    <property type="match status" value="1"/>
</dbReference>
<dbReference type="InterPro" id="IPR013538">
    <property type="entry name" value="ASHA1/2-like_C"/>
</dbReference>
<dbReference type="CDD" id="cd07814">
    <property type="entry name" value="SRPBCC_CalC_Aha1-like"/>
    <property type="match status" value="1"/>
</dbReference>
<evidence type="ECO:0000256" key="1">
    <source>
        <dbReference type="ARBA" id="ARBA00006817"/>
    </source>
</evidence>
<proteinExistence type="inferred from homology"/>
<evidence type="ECO:0000259" key="2">
    <source>
        <dbReference type="Pfam" id="PF08327"/>
    </source>
</evidence>
<feature type="domain" description="Activator of Hsp90 ATPase homologue 1/2-like C-terminal" evidence="2">
    <location>
        <begin position="20"/>
        <end position="134"/>
    </location>
</feature>
<protein>
    <submittedName>
        <fullName evidence="3">ATPase</fullName>
    </submittedName>
</protein>
<evidence type="ECO:0000313" key="3">
    <source>
        <dbReference type="EMBL" id="ALG86531.1"/>
    </source>
</evidence>
<gene>
    <name evidence="3" type="ORF">ACH46_02175</name>
</gene>
<dbReference type="EMBL" id="CP011853">
    <property type="protein sequence ID" value="ALG86531.1"/>
    <property type="molecule type" value="Genomic_DNA"/>
</dbReference>
<keyword evidence="4" id="KW-1185">Reference proteome</keyword>
<dbReference type="PATRIC" id="fig|1136941.3.peg.435"/>
<dbReference type="STRING" id="1136941.ACH46_02175"/>
<dbReference type="InterPro" id="IPR023393">
    <property type="entry name" value="START-like_dom_sf"/>
</dbReference>
<organism evidence="3 4">
    <name type="scientific">Gordonia phthalatica</name>
    <dbReference type="NCBI Taxonomy" id="1136941"/>
    <lineage>
        <taxon>Bacteria</taxon>
        <taxon>Bacillati</taxon>
        <taxon>Actinomycetota</taxon>
        <taxon>Actinomycetes</taxon>
        <taxon>Mycobacteriales</taxon>
        <taxon>Gordoniaceae</taxon>
        <taxon>Gordonia</taxon>
    </lineage>
</organism>
<dbReference type="SUPFAM" id="SSF55961">
    <property type="entry name" value="Bet v1-like"/>
    <property type="match status" value="1"/>
</dbReference>
<name>A0A0N9N7A8_9ACTN</name>
<dbReference type="AlphaFoldDB" id="A0A0N9N7A8"/>
<dbReference type="KEGG" id="goq:ACH46_02175"/>
<dbReference type="RefSeq" id="WP_062394859.1">
    <property type="nucleotide sequence ID" value="NZ_CP011853.1"/>
</dbReference>
<reference evidence="4" key="1">
    <citation type="submission" date="2015-06" db="EMBL/GenBank/DDBJ databases">
        <title>Complete genome sequence and metabolic analysis of phthalate degradation pathway in Gordonia sp. QH-11.</title>
        <authorList>
            <person name="Jin D."/>
            <person name="Kong X."/>
            <person name="Bai Z."/>
        </authorList>
    </citation>
    <scope>NUCLEOTIDE SEQUENCE [LARGE SCALE GENOMIC DNA]</scope>
    <source>
        <strain evidence="4">QH-11</strain>
    </source>
</reference>